<evidence type="ECO:0000313" key="2">
    <source>
        <dbReference type="Proteomes" id="UP000266673"/>
    </source>
</evidence>
<keyword evidence="2" id="KW-1185">Reference proteome</keyword>
<reference evidence="1 2" key="1">
    <citation type="submission" date="2018-06" db="EMBL/GenBank/DDBJ databases">
        <title>Comparative genomics reveals the genomic features of Rhizophagus irregularis, R. cerebriforme, R. diaphanum and Gigaspora rosea, and their symbiotic lifestyle signature.</title>
        <authorList>
            <person name="Morin E."/>
            <person name="San Clemente H."/>
            <person name="Chen E.C.H."/>
            <person name="De La Providencia I."/>
            <person name="Hainaut M."/>
            <person name="Kuo A."/>
            <person name="Kohler A."/>
            <person name="Murat C."/>
            <person name="Tang N."/>
            <person name="Roy S."/>
            <person name="Loubradou J."/>
            <person name="Henrissat B."/>
            <person name="Grigoriev I.V."/>
            <person name="Corradi N."/>
            <person name="Roux C."/>
            <person name="Martin F.M."/>
        </authorList>
    </citation>
    <scope>NUCLEOTIDE SEQUENCE [LARGE SCALE GENOMIC DNA]</scope>
    <source>
        <strain evidence="1 2">DAOM 194757</strain>
    </source>
</reference>
<dbReference type="Proteomes" id="UP000266673">
    <property type="component" value="Unassembled WGS sequence"/>
</dbReference>
<dbReference type="OrthoDB" id="10264738at2759"/>
<proteinExistence type="predicted"/>
<dbReference type="AlphaFoldDB" id="A0A397UJL3"/>
<organism evidence="1 2">
    <name type="scientific">Gigaspora rosea</name>
    <dbReference type="NCBI Taxonomy" id="44941"/>
    <lineage>
        <taxon>Eukaryota</taxon>
        <taxon>Fungi</taxon>
        <taxon>Fungi incertae sedis</taxon>
        <taxon>Mucoromycota</taxon>
        <taxon>Glomeromycotina</taxon>
        <taxon>Glomeromycetes</taxon>
        <taxon>Diversisporales</taxon>
        <taxon>Gigasporaceae</taxon>
        <taxon>Gigaspora</taxon>
    </lineage>
</organism>
<sequence length="104" mass="11786">MLVSDKSGSNQEYINQTFALQSGNTDNDDCIKEFQLKATKYEKVIPFDRFSGVRKNNEGFSGICPQRIIQGWTSGNKNIDDCIKQFQFNAIGYDYVIEGFLLIG</sequence>
<protein>
    <submittedName>
        <fullName evidence="1">Uncharacterized protein</fullName>
    </submittedName>
</protein>
<evidence type="ECO:0000313" key="1">
    <source>
        <dbReference type="EMBL" id="RIB10324.1"/>
    </source>
</evidence>
<name>A0A397UJL3_9GLOM</name>
<gene>
    <name evidence="1" type="ORF">C2G38_2206452</name>
</gene>
<comment type="caution">
    <text evidence="1">The sequence shown here is derived from an EMBL/GenBank/DDBJ whole genome shotgun (WGS) entry which is preliminary data.</text>
</comment>
<accession>A0A397UJL3</accession>
<dbReference type="EMBL" id="QKWP01001265">
    <property type="protein sequence ID" value="RIB10324.1"/>
    <property type="molecule type" value="Genomic_DNA"/>
</dbReference>